<evidence type="ECO:0000313" key="1">
    <source>
        <dbReference type="EMBL" id="MCW0523504.1"/>
    </source>
</evidence>
<proteinExistence type="predicted"/>
<comment type="caution">
    <text evidence="1">The sequence shown here is derived from an EMBL/GenBank/DDBJ whole genome shotgun (WGS) entry which is preliminary data.</text>
</comment>
<reference evidence="1" key="1">
    <citation type="submission" date="2022-10" db="EMBL/GenBank/DDBJ databases">
        <title>Sifting through the core-genome to identify putative cross-protective antigens against Riemerella anatipestifer.</title>
        <authorList>
            <person name="Zheng X."/>
            <person name="Zhang W."/>
        </authorList>
    </citation>
    <scope>NUCLEOTIDE SEQUENCE</scope>
    <source>
        <strain evidence="1">ZWRA178</strain>
    </source>
</reference>
<dbReference type="AlphaFoldDB" id="A0AAP3AN21"/>
<sequence>MTTKITKLSVLAFLGLGLTVYGQSGKVGINTDKPAATLEIQPSTVNLAGTTNEGILAPKLSKTRVASIETPVEGTLVYVIDDATKTNGAISNYTGNDTKVAKITEKGYYYYNGVEWIKSKNNVEGLWKYTQNTQESSVNGSTSKDEYALIPSSTNNNKYRIIASVGENINNKTQLKSYEGRLTVFNYLEDGTESSSTTLRTGGLEIYRGVSEVSQTTLGYIDFKNNIDIYNTRLRAVDFLADTDTSNDDKNKALRLESMDTANGNTFTFEVNGRETTFSNPNYIYSFGKKGATLKSLKSVESNSIGNYIYHRMYVKTGKEDTGNSSFIDWSMNRFKETIDPTQDWEGTVNRLQKSIDERKMGFIDFGISNNSYNDILDNNGLGFGYNETVHAVIRENGNVGIGITTPSEKLEVIGNIKANTFIASNGNTFPDYVFQKYYTGASSIKADYSFKTLSQVEDFVKANGHLPGYQSAEAIKKQGYIDLMATQLTNVEKIEELYLHSIEQDKALKAKDAKIAELEARLQKLEALLVK</sequence>
<evidence type="ECO:0000313" key="2">
    <source>
        <dbReference type="Proteomes" id="UP001207440"/>
    </source>
</evidence>
<organism evidence="1 2">
    <name type="scientific">Riemerella anatipestifer</name>
    <name type="common">Moraxella anatipestifer</name>
    <dbReference type="NCBI Taxonomy" id="34085"/>
    <lineage>
        <taxon>Bacteria</taxon>
        <taxon>Pseudomonadati</taxon>
        <taxon>Bacteroidota</taxon>
        <taxon>Flavobacteriia</taxon>
        <taxon>Flavobacteriales</taxon>
        <taxon>Weeksellaceae</taxon>
        <taxon>Riemerella</taxon>
    </lineage>
</organism>
<protein>
    <submittedName>
        <fullName evidence="1">Uncharacterized protein</fullName>
    </submittedName>
</protein>
<accession>A0AAP3AN21</accession>
<gene>
    <name evidence="1" type="ORF">OKE68_04130</name>
</gene>
<dbReference type="EMBL" id="JAOZYT010000018">
    <property type="protein sequence ID" value="MCW0523504.1"/>
    <property type="molecule type" value="Genomic_DNA"/>
</dbReference>
<name>A0AAP3AN21_RIEAN</name>
<dbReference type="Proteomes" id="UP001207440">
    <property type="component" value="Unassembled WGS sequence"/>
</dbReference>
<dbReference type="RefSeq" id="WP_222535096.1">
    <property type="nucleotide sequence ID" value="NZ_CP081925.1"/>
</dbReference>